<dbReference type="NCBIfam" id="NF045599">
    <property type="entry name" value="bili_reduct_long"/>
    <property type="match status" value="1"/>
</dbReference>
<dbReference type="OrthoDB" id="9772736at2"/>
<proteinExistence type="inferred from homology"/>
<dbReference type="GO" id="GO:0010181">
    <property type="term" value="F:FMN binding"/>
    <property type="evidence" value="ECO:0007669"/>
    <property type="project" value="InterPro"/>
</dbReference>
<comment type="cofactor">
    <cofactor evidence="2">
        <name>[4Fe-4S] cluster</name>
        <dbReference type="ChEBI" id="CHEBI:49883"/>
    </cofactor>
</comment>
<dbReference type="EC" id="1.-.-.-" evidence="12"/>
<dbReference type="Gene3D" id="3.20.20.70">
    <property type="entry name" value="Aldolase class I"/>
    <property type="match status" value="1"/>
</dbReference>
<dbReference type="Pfam" id="PF07992">
    <property type="entry name" value="Pyr_redox_2"/>
    <property type="match status" value="1"/>
</dbReference>
<evidence type="ECO:0000313" key="13">
    <source>
        <dbReference type="Proteomes" id="UP000095649"/>
    </source>
</evidence>
<keyword evidence="8" id="KW-0408">Iron</keyword>
<evidence type="ECO:0000256" key="2">
    <source>
        <dbReference type="ARBA" id="ARBA00001966"/>
    </source>
</evidence>
<dbReference type="SUPFAM" id="SSF51905">
    <property type="entry name" value="FAD/NAD(P)-binding domain"/>
    <property type="match status" value="1"/>
</dbReference>
<name>A0A173RZF6_9FIRM</name>
<evidence type="ECO:0000256" key="4">
    <source>
        <dbReference type="ARBA" id="ARBA00022630"/>
    </source>
</evidence>
<keyword evidence="4" id="KW-0285">Flavoprotein</keyword>
<sequence length="641" mass="69177">MENVILQPIEVGGQTFKNRIMFPPLTTGYEKNGMISEQDMGFYTRLAKGGVGYIVMGDVAPINSFSPTPKLFDDSQIPAFKALADSVHAYGTKLGIQIFHPEYDVDAINSLFMQKKFDEMRQRLHHDMMFFTDEVTEEMLMAIIDKMCACAVRAQKAGVDVIQIHGDRLNGCLCSTRMNHRTDKFGGSLENRVRFARMLTRAIRKAVPDMVIDYKLSIVTPQRGKGGIDEADAVQFAQWLVEDGVDMFHVAQANHTGNMADTIPPMGVQPYGFFVKIAGDIKKAVNVPVSAVGRIVDADMAARVIESGMADIVAMGRPLLADPDWGTKIAAGKACDIRRCISCNKGCTDAIQNRQFLSCVLNAENGYENTRSIQPAAQKKKIAVLGGGPAGLEAARVAALRGHDVTLFEKTTTLGGQLNIACVPPRKEEMRRATQDLIHAVCNAGVHLCMGQTRTAEQLKDAGFEAVINAVGAHSAAPRIPGIDSVNVADAWKVLAGEQQVYGTVAVIGGGMVGCETAEYLAARGCKVSVIEMMDKIAAGESTTILPTLLENYKTYGVEQYPSHKVKEFRMNAVVCENKDGAEVTIPCDYIVLAMGARSNAFDAAALEAASIPVYSIGDAAGKAADISNAIRTGYDTACQL</sequence>
<evidence type="ECO:0000256" key="6">
    <source>
        <dbReference type="ARBA" id="ARBA00022723"/>
    </source>
</evidence>
<evidence type="ECO:0000256" key="5">
    <source>
        <dbReference type="ARBA" id="ARBA00022643"/>
    </source>
</evidence>
<dbReference type="EMBL" id="CYXN01000003">
    <property type="protein sequence ID" value="CUM83422.1"/>
    <property type="molecule type" value="Genomic_DNA"/>
</dbReference>
<dbReference type="Pfam" id="PF00724">
    <property type="entry name" value="Oxidored_FMN"/>
    <property type="match status" value="1"/>
</dbReference>
<dbReference type="PANTHER" id="PTHR42917:SF2">
    <property type="entry name" value="2,4-DIENOYL-COA REDUCTASE [(2E)-ENOYL-COA-PRODUCING]"/>
    <property type="match status" value="1"/>
</dbReference>
<dbReference type="Gene3D" id="3.40.50.720">
    <property type="entry name" value="NAD(P)-binding Rossmann-like Domain"/>
    <property type="match status" value="1"/>
</dbReference>
<dbReference type="GO" id="GO:0051536">
    <property type="term" value="F:iron-sulfur cluster binding"/>
    <property type="evidence" value="ECO:0007669"/>
    <property type="project" value="UniProtKB-KW"/>
</dbReference>
<dbReference type="Gene3D" id="3.50.50.60">
    <property type="entry name" value="FAD/NAD(P)-binding domain"/>
    <property type="match status" value="1"/>
</dbReference>
<dbReference type="NCBIfam" id="NF045592">
    <property type="entry name" value="bili_reduct_N"/>
    <property type="match status" value="1"/>
</dbReference>
<comment type="cofactor">
    <cofactor evidence="1">
        <name>FMN</name>
        <dbReference type="ChEBI" id="CHEBI:58210"/>
    </cofactor>
</comment>
<dbReference type="InterPro" id="IPR023753">
    <property type="entry name" value="FAD/NAD-binding_dom"/>
</dbReference>
<comment type="similarity">
    <text evidence="3">In the N-terminal section; belongs to the NADH:flavin oxidoreductase/NADH oxidase family.</text>
</comment>
<evidence type="ECO:0000259" key="10">
    <source>
        <dbReference type="Pfam" id="PF00724"/>
    </source>
</evidence>
<evidence type="ECO:0000259" key="11">
    <source>
        <dbReference type="Pfam" id="PF07992"/>
    </source>
</evidence>
<dbReference type="InterPro" id="IPR054629">
    <property type="entry name" value="BilR_N"/>
</dbReference>
<dbReference type="InterPro" id="IPR036188">
    <property type="entry name" value="FAD/NAD-bd_sf"/>
</dbReference>
<protein>
    <submittedName>
        <fullName evidence="12">NADH oxidase</fullName>
        <ecNumber evidence="12">1.-.-.-</ecNumber>
    </submittedName>
</protein>
<evidence type="ECO:0000256" key="3">
    <source>
        <dbReference type="ARBA" id="ARBA00011048"/>
    </source>
</evidence>
<gene>
    <name evidence="12" type="ORF">ERS852582_00752</name>
</gene>
<dbReference type="SUPFAM" id="SSF51395">
    <property type="entry name" value="FMN-linked oxidoreductases"/>
    <property type="match status" value="1"/>
</dbReference>
<dbReference type="PRINTS" id="PR00469">
    <property type="entry name" value="PNDRDTASEII"/>
</dbReference>
<organism evidence="12 13">
    <name type="scientific">Faecalibacterium prausnitzii</name>
    <dbReference type="NCBI Taxonomy" id="853"/>
    <lineage>
        <taxon>Bacteria</taxon>
        <taxon>Bacillati</taxon>
        <taxon>Bacillota</taxon>
        <taxon>Clostridia</taxon>
        <taxon>Eubacteriales</taxon>
        <taxon>Oscillospiraceae</taxon>
        <taxon>Faecalibacterium</taxon>
    </lineage>
</organism>
<feature type="domain" description="FAD/NAD(P)-binding" evidence="11">
    <location>
        <begin position="381"/>
        <end position="608"/>
    </location>
</feature>
<evidence type="ECO:0000313" key="12">
    <source>
        <dbReference type="EMBL" id="CUM83422.1"/>
    </source>
</evidence>
<dbReference type="GO" id="GO:0046872">
    <property type="term" value="F:metal ion binding"/>
    <property type="evidence" value="ECO:0007669"/>
    <property type="project" value="UniProtKB-KW"/>
</dbReference>
<evidence type="ECO:0000256" key="8">
    <source>
        <dbReference type="ARBA" id="ARBA00023004"/>
    </source>
</evidence>
<dbReference type="InterPro" id="IPR013785">
    <property type="entry name" value="Aldolase_TIM"/>
</dbReference>
<evidence type="ECO:0000256" key="7">
    <source>
        <dbReference type="ARBA" id="ARBA00023002"/>
    </source>
</evidence>
<feature type="domain" description="NADH:flavin oxidoreductase/NADH oxidase N-terminal" evidence="10">
    <location>
        <begin position="6"/>
        <end position="333"/>
    </location>
</feature>
<dbReference type="AlphaFoldDB" id="A0A173RZF6"/>
<dbReference type="InterPro" id="IPR001155">
    <property type="entry name" value="OxRdtase_FMN_N"/>
</dbReference>
<dbReference type="PRINTS" id="PR00368">
    <property type="entry name" value="FADPNR"/>
</dbReference>
<accession>A0A173RZF6</accession>
<dbReference type="CDD" id="cd02803">
    <property type="entry name" value="OYE_like_FMN_family"/>
    <property type="match status" value="1"/>
</dbReference>
<dbReference type="InterPro" id="IPR051793">
    <property type="entry name" value="NADH:flavin_oxidoreductase"/>
</dbReference>
<evidence type="ECO:0000256" key="1">
    <source>
        <dbReference type="ARBA" id="ARBA00001917"/>
    </source>
</evidence>
<reference evidence="12 13" key="1">
    <citation type="submission" date="2015-09" db="EMBL/GenBank/DDBJ databases">
        <authorList>
            <consortium name="Pathogen Informatics"/>
        </authorList>
    </citation>
    <scope>NUCLEOTIDE SEQUENCE [LARGE SCALE GENOMIC DNA]</scope>
    <source>
        <strain evidence="12 13">2789STDY5834970</strain>
    </source>
</reference>
<dbReference type="GO" id="GO:0016491">
    <property type="term" value="F:oxidoreductase activity"/>
    <property type="evidence" value="ECO:0007669"/>
    <property type="project" value="UniProtKB-KW"/>
</dbReference>
<dbReference type="Proteomes" id="UP000095649">
    <property type="component" value="Unassembled WGS sequence"/>
</dbReference>
<dbReference type="RefSeq" id="WP_055185388.1">
    <property type="nucleotide sequence ID" value="NZ_CYXN01000003.1"/>
</dbReference>
<keyword evidence="6" id="KW-0479">Metal-binding</keyword>
<dbReference type="PANTHER" id="PTHR42917">
    <property type="entry name" value="2,4-DIENOYL-COA REDUCTASE"/>
    <property type="match status" value="1"/>
</dbReference>
<keyword evidence="5" id="KW-0288">FMN</keyword>
<evidence type="ECO:0000256" key="9">
    <source>
        <dbReference type="ARBA" id="ARBA00023014"/>
    </source>
</evidence>
<keyword evidence="9" id="KW-0411">Iron-sulfur</keyword>
<keyword evidence="7 12" id="KW-0560">Oxidoreductase</keyword>